<dbReference type="PANTHER" id="PTHR47894">
    <property type="entry name" value="HTH-TYPE TRANSCRIPTIONAL REGULATOR GADX"/>
    <property type="match status" value="1"/>
</dbReference>
<evidence type="ECO:0000256" key="1">
    <source>
        <dbReference type="ARBA" id="ARBA00023015"/>
    </source>
</evidence>
<evidence type="ECO:0000256" key="2">
    <source>
        <dbReference type="ARBA" id="ARBA00023125"/>
    </source>
</evidence>
<feature type="domain" description="HTH araC/xylS-type" evidence="4">
    <location>
        <begin position="228"/>
        <end position="326"/>
    </location>
</feature>
<protein>
    <submittedName>
        <fullName evidence="5">Transcriptional regulator, AraC family</fullName>
    </submittedName>
</protein>
<evidence type="ECO:0000256" key="3">
    <source>
        <dbReference type="ARBA" id="ARBA00023163"/>
    </source>
</evidence>
<dbReference type="Pfam" id="PF12625">
    <property type="entry name" value="Arabinose_bd"/>
    <property type="match status" value="1"/>
</dbReference>
<keyword evidence="6" id="KW-1185">Reference proteome</keyword>
<gene>
    <name evidence="5" type="ORF">CUW_2124</name>
</gene>
<organism evidence="5 6">
    <name type="scientific">Turicibacter sanguinis PC909</name>
    <dbReference type="NCBI Taxonomy" id="702450"/>
    <lineage>
        <taxon>Bacteria</taxon>
        <taxon>Bacillati</taxon>
        <taxon>Bacillota</taxon>
        <taxon>Erysipelotrichia</taxon>
        <taxon>Erysipelotrichales</taxon>
        <taxon>Turicibacteraceae</taxon>
        <taxon>Turicibacter</taxon>
    </lineage>
</organism>
<dbReference type="SUPFAM" id="SSF46689">
    <property type="entry name" value="Homeodomain-like"/>
    <property type="match status" value="1"/>
</dbReference>
<reference evidence="5 6" key="1">
    <citation type="journal article" date="2011" name="J. Bacteriol.">
        <title>Draft Genome Sequence of Turicibacter sanguinis PC909, Isolated from Human Feces.</title>
        <authorList>
            <person name="Cuiv P.O."/>
            <person name="Klaassens E.S."/>
            <person name="Durkin A.S."/>
            <person name="Harkins D.M."/>
            <person name="Foster L."/>
            <person name="McCorrison J."/>
            <person name="Torralba M."/>
            <person name="Nelson K.E."/>
            <person name="Morrison M."/>
        </authorList>
    </citation>
    <scope>NUCLEOTIDE SEQUENCE [LARGE SCALE GENOMIC DNA]</scope>
    <source>
        <strain evidence="5 6">PC909</strain>
    </source>
</reference>
<dbReference type="InterPro" id="IPR032687">
    <property type="entry name" value="AraC-type_N"/>
</dbReference>
<dbReference type="PANTHER" id="PTHR47894:SF1">
    <property type="entry name" value="HTH-TYPE TRANSCRIPTIONAL REGULATOR VQSM"/>
    <property type="match status" value="1"/>
</dbReference>
<evidence type="ECO:0000313" key="6">
    <source>
        <dbReference type="Proteomes" id="UP000002938"/>
    </source>
</evidence>
<dbReference type="Proteomes" id="UP000002938">
    <property type="component" value="Unassembled WGS sequence"/>
</dbReference>
<name>A0ABN0A0G5_9FIRM</name>
<dbReference type="InterPro" id="IPR009057">
    <property type="entry name" value="Homeodomain-like_sf"/>
</dbReference>
<dbReference type="EMBL" id="ADMN01000097">
    <property type="protein sequence ID" value="EFF63150.1"/>
    <property type="molecule type" value="Genomic_DNA"/>
</dbReference>
<keyword evidence="1" id="KW-0805">Transcription regulation</keyword>
<accession>A0ABN0A0G5</accession>
<dbReference type="PROSITE" id="PS01124">
    <property type="entry name" value="HTH_ARAC_FAMILY_2"/>
    <property type="match status" value="1"/>
</dbReference>
<keyword evidence="2" id="KW-0238">DNA-binding</keyword>
<evidence type="ECO:0000259" key="4">
    <source>
        <dbReference type="PROSITE" id="PS01124"/>
    </source>
</evidence>
<keyword evidence="3" id="KW-0804">Transcription</keyword>
<feature type="non-terminal residue" evidence="5">
    <location>
        <position position="1"/>
    </location>
</feature>
<dbReference type="Gene3D" id="1.10.10.60">
    <property type="entry name" value="Homeodomain-like"/>
    <property type="match status" value="1"/>
</dbReference>
<dbReference type="RefSeq" id="WP_006785262.1">
    <property type="nucleotide sequence ID" value="NZ_ADMN01000097.1"/>
</dbReference>
<evidence type="ECO:0000313" key="5">
    <source>
        <dbReference type="EMBL" id="EFF63150.1"/>
    </source>
</evidence>
<comment type="caution">
    <text evidence="5">The sequence shown here is derived from an EMBL/GenBank/DDBJ whole genome shotgun (WGS) entry which is preliminary data.</text>
</comment>
<dbReference type="SMART" id="SM00342">
    <property type="entry name" value="HTH_ARAC"/>
    <property type="match status" value="1"/>
</dbReference>
<dbReference type="InterPro" id="IPR018060">
    <property type="entry name" value="HTH_AraC"/>
</dbReference>
<sequence length="326" mass="38094">IMNKFILDRRYKDLVESMGISIEESLRRSELSKDLFDNKVPSMTVEEYIRFMDTLKELAIDSSAPIKVAQIENVETISPPIFAALCSKDVLTCMKRISMYKRLIGPLVFLVTENKDHITLELTFEKERYQLPEISVALELVFLVNCIRKATKKHIIPQQIMTTYRLDSEEYTEFFGIKPTVGPKHMLILSKKDALEPFVYQNDMMWDYFEPELKRRLSELEVEDSCGARVRSVLIELLPSAENSIEQVALKLGYSKRTLQRKLKEENTTFQQQLNHTRELLAKHYLKNSDMTNEDIAYLLGYQDSNSFIRAFQMWTGVTISEYRKK</sequence>
<proteinExistence type="predicted"/>
<dbReference type="Pfam" id="PF12833">
    <property type="entry name" value="HTH_18"/>
    <property type="match status" value="1"/>
</dbReference>